<dbReference type="InterPro" id="IPR036388">
    <property type="entry name" value="WH-like_DNA-bd_sf"/>
</dbReference>
<organism evidence="1 2">
    <name type="scientific">Mesoterricola silvestris</name>
    <dbReference type="NCBI Taxonomy" id="2927979"/>
    <lineage>
        <taxon>Bacteria</taxon>
        <taxon>Pseudomonadati</taxon>
        <taxon>Acidobacteriota</taxon>
        <taxon>Holophagae</taxon>
        <taxon>Holophagales</taxon>
        <taxon>Holophagaceae</taxon>
        <taxon>Mesoterricola</taxon>
    </lineage>
</organism>
<evidence type="ECO:0000313" key="2">
    <source>
        <dbReference type="Proteomes" id="UP001238179"/>
    </source>
</evidence>
<dbReference type="PROSITE" id="PS51197">
    <property type="entry name" value="HTH_RRF2_2"/>
    <property type="match status" value="1"/>
</dbReference>
<dbReference type="SUPFAM" id="SSF46785">
    <property type="entry name" value="Winged helix' DNA-binding domain"/>
    <property type="match status" value="1"/>
</dbReference>
<accession>A0AA48KCK3</accession>
<dbReference type="InterPro" id="IPR036390">
    <property type="entry name" value="WH_DNA-bd_sf"/>
</dbReference>
<dbReference type="Proteomes" id="UP001238179">
    <property type="component" value="Chromosome"/>
</dbReference>
<dbReference type="FunFam" id="1.10.10.10:FF:000138">
    <property type="entry name" value="Rrf2 family transcriptional regulator"/>
    <property type="match status" value="1"/>
</dbReference>
<protein>
    <submittedName>
        <fullName evidence="1">Rrf2 family transcriptional regulator</fullName>
    </submittedName>
</protein>
<evidence type="ECO:0000313" key="1">
    <source>
        <dbReference type="EMBL" id="BDU73598.1"/>
    </source>
</evidence>
<dbReference type="InterPro" id="IPR000944">
    <property type="entry name" value="Tscrpt_reg_Rrf2"/>
</dbReference>
<proteinExistence type="predicted"/>
<dbReference type="PANTHER" id="PTHR33221">
    <property type="entry name" value="WINGED HELIX-TURN-HELIX TRANSCRIPTIONAL REGULATOR, RRF2 FAMILY"/>
    <property type="match status" value="1"/>
</dbReference>
<keyword evidence="2" id="KW-1185">Reference proteome</keyword>
<dbReference type="EMBL" id="AP027080">
    <property type="protein sequence ID" value="BDU73598.1"/>
    <property type="molecule type" value="Genomic_DNA"/>
</dbReference>
<reference evidence="2" key="1">
    <citation type="journal article" date="2023" name="Int. J. Syst. Evol. Microbiol.">
        <title>Mesoterricola silvestris gen. nov., sp. nov., Mesoterricola sediminis sp. nov., Geothrix oryzae sp. nov., Geothrix edaphica sp. nov., Geothrix rubra sp. nov., and Geothrix limicola sp. nov., six novel members of Acidobacteriota isolated from soils.</title>
        <authorList>
            <person name="Itoh H."/>
            <person name="Sugisawa Y."/>
            <person name="Mise K."/>
            <person name="Xu Z."/>
            <person name="Kuniyasu M."/>
            <person name="Ushijima N."/>
            <person name="Kawano K."/>
            <person name="Kobayashi E."/>
            <person name="Shiratori Y."/>
            <person name="Masuda Y."/>
            <person name="Senoo K."/>
        </authorList>
    </citation>
    <scope>NUCLEOTIDE SEQUENCE [LARGE SCALE GENOMIC DNA]</scope>
    <source>
        <strain evidence="2">W79</strain>
    </source>
</reference>
<dbReference type="GO" id="GO:0005829">
    <property type="term" value="C:cytosol"/>
    <property type="evidence" value="ECO:0007669"/>
    <property type="project" value="TreeGrafter"/>
</dbReference>
<dbReference type="GO" id="GO:0003700">
    <property type="term" value="F:DNA-binding transcription factor activity"/>
    <property type="evidence" value="ECO:0007669"/>
    <property type="project" value="TreeGrafter"/>
</dbReference>
<name>A0AA48KCK3_9BACT</name>
<dbReference type="AlphaFoldDB" id="A0AA48KCK3"/>
<dbReference type="RefSeq" id="WP_316412269.1">
    <property type="nucleotide sequence ID" value="NZ_AP027080.1"/>
</dbReference>
<gene>
    <name evidence="1" type="ORF">METEAL_27720</name>
</gene>
<dbReference type="PANTHER" id="PTHR33221:SF15">
    <property type="entry name" value="HTH-TYPE TRANSCRIPTIONAL REGULATOR YWGB-RELATED"/>
    <property type="match status" value="1"/>
</dbReference>
<dbReference type="Pfam" id="PF02082">
    <property type="entry name" value="Rrf2"/>
    <property type="match status" value="1"/>
</dbReference>
<dbReference type="KEGG" id="msil:METEAL_27720"/>
<sequence>MTTSSRTTIAIHILTLLAFCGPEPLTSEFIAGSVNTNPVVIRRLLARLREAGLVGSQGGPGGGWQLLRAPGKVTLRDIHRAVEGGSLFALHTAGPNPQCPVGRTIQSALEGIYAAAQAALEAELGRTTLAHLVKDVKTRAS</sequence>
<dbReference type="Gene3D" id="1.10.10.10">
    <property type="entry name" value="Winged helix-like DNA-binding domain superfamily/Winged helix DNA-binding domain"/>
    <property type="match status" value="1"/>
</dbReference>